<dbReference type="EMBL" id="WEKT01000086">
    <property type="protein sequence ID" value="MZI96013.1"/>
    <property type="molecule type" value="Genomic_DNA"/>
</dbReference>
<name>A0A7X4LPW5_9VIBR</name>
<proteinExistence type="predicted"/>
<feature type="signal peptide" evidence="1">
    <location>
        <begin position="1"/>
        <end position="25"/>
    </location>
</feature>
<dbReference type="AlphaFoldDB" id="A0A7X4LPW5"/>
<gene>
    <name evidence="2" type="ORF">F9817_22770</name>
</gene>
<sequence>MKIARWNLIMAGVILSSLLMGCSHVHDRVGTKVTLYPVTSTLKLDVTNYRSAQVSIDHFIAHHNKLVVTQMVELKYRGKAGLRLADYTRNALLKLGVAKEHVHLLASDMASDSFLILLTDYKVKTSQCHYANYHSLSQFTDDHGCSVESNRWLSMTNPERSASISMDTQ</sequence>
<dbReference type="RefSeq" id="WP_161158507.1">
    <property type="nucleotide sequence ID" value="NZ_WEKT01000086.1"/>
</dbReference>
<comment type="caution">
    <text evidence="2">The sequence shown here is derived from an EMBL/GenBank/DDBJ whole genome shotgun (WGS) entry which is preliminary data.</text>
</comment>
<evidence type="ECO:0000313" key="3">
    <source>
        <dbReference type="Proteomes" id="UP000462621"/>
    </source>
</evidence>
<feature type="chain" id="PRO_5030714826" description="Lipoprotein" evidence="1">
    <location>
        <begin position="26"/>
        <end position="169"/>
    </location>
</feature>
<reference evidence="2 3" key="1">
    <citation type="submission" date="2019-10" db="EMBL/GenBank/DDBJ databases">
        <title>Vibrio sp. nov. isolated from a shrimp pond.</title>
        <authorList>
            <person name="Gomez-Gil B."/>
            <person name="Enciso-Ibarra J."/>
            <person name="Enciso-Ibarra K."/>
            <person name="Bolan-Mejia C."/>
        </authorList>
    </citation>
    <scope>NUCLEOTIDE SEQUENCE [LARGE SCALE GENOMIC DNA]</scope>
    <source>
        <strain evidence="2 3">CAIM 722</strain>
    </source>
</reference>
<keyword evidence="3" id="KW-1185">Reference proteome</keyword>
<evidence type="ECO:0000256" key="1">
    <source>
        <dbReference type="SAM" id="SignalP"/>
    </source>
</evidence>
<evidence type="ECO:0000313" key="2">
    <source>
        <dbReference type="EMBL" id="MZI96013.1"/>
    </source>
</evidence>
<organism evidence="2 3">
    <name type="scientific">Vibrio eleionomae</name>
    <dbReference type="NCBI Taxonomy" id="2653505"/>
    <lineage>
        <taxon>Bacteria</taxon>
        <taxon>Pseudomonadati</taxon>
        <taxon>Pseudomonadota</taxon>
        <taxon>Gammaproteobacteria</taxon>
        <taxon>Vibrionales</taxon>
        <taxon>Vibrionaceae</taxon>
        <taxon>Vibrio</taxon>
    </lineage>
</organism>
<dbReference type="PROSITE" id="PS51257">
    <property type="entry name" value="PROKAR_LIPOPROTEIN"/>
    <property type="match status" value="1"/>
</dbReference>
<evidence type="ECO:0008006" key="4">
    <source>
        <dbReference type="Google" id="ProtNLM"/>
    </source>
</evidence>
<keyword evidence="1" id="KW-0732">Signal</keyword>
<protein>
    <recommendedName>
        <fullName evidence="4">Lipoprotein</fullName>
    </recommendedName>
</protein>
<accession>A0A7X4LPW5</accession>
<dbReference type="Proteomes" id="UP000462621">
    <property type="component" value="Unassembled WGS sequence"/>
</dbReference>